<dbReference type="AlphaFoldDB" id="A0A431TZP8"/>
<protein>
    <submittedName>
        <fullName evidence="3">T9SS type A sorting domain-containing protein</fullName>
    </submittedName>
</protein>
<keyword evidence="1" id="KW-0732">Signal</keyword>
<name>A0A431TZP8_9BACT</name>
<feature type="chain" id="PRO_5019119644" evidence="1">
    <location>
        <begin position="34"/>
        <end position="962"/>
    </location>
</feature>
<dbReference type="InterPro" id="IPR026444">
    <property type="entry name" value="Secre_tail"/>
</dbReference>
<organism evidence="3 4">
    <name type="scientific">Hymenobacter gummosus</name>
    <dbReference type="NCBI Taxonomy" id="1776032"/>
    <lineage>
        <taxon>Bacteria</taxon>
        <taxon>Pseudomonadati</taxon>
        <taxon>Bacteroidota</taxon>
        <taxon>Cytophagia</taxon>
        <taxon>Cytophagales</taxon>
        <taxon>Hymenobacteraceae</taxon>
        <taxon>Hymenobacter</taxon>
    </lineage>
</organism>
<evidence type="ECO:0000313" key="4">
    <source>
        <dbReference type="Proteomes" id="UP000282184"/>
    </source>
</evidence>
<evidence type="ECO:0000313" key="3">
    <source>
        <dbReference type="EMBL" id="RTQ48201.1"/>
    </source>
</evidence>
<dbReference type="EMBL" id="RXOF01000010">
    <property type="protein sequence ID" value="RTQ48201.1"/>
    <property type="molecule type" value="Genomic_DNA"/>
</dbReference>
<evidence type="ECO:0000259" key="2">
    <source>
        <dbReference type="Pfam" id="PF18962"/>
    </source>
</evidence>
<dbReference type="NCBIfam" id="TIGR04183">
    <property type="entry name" value="Por_Secre_tail"/>
    <property type="match status" value="1"/>
</dbReference>
<evidence type="ECO:0000256" key="1">
    <source>
        <dbReference type="SAM" id="SignalP"/>
    </source>
</evidence>
<sequence>MKNAYKVALRRPAWQRLCAMIFTLLSFALVSQAQTITLVPTAGSTLNFTTSPGGNSTSQIVQVTGEFLTPGSTVDVVTTTSGVGAFQIGPSGSGPFSNSIELTVDANGQINGNDGAFIFVRYSAASTGTATGVFTVSSTTDQVSQLLNLTGNSAPQPTLTVNPTILPDFGSVQVGLASSPQSFTVNGSNLANSVTITPPVDFQVRIGSNPFTSSAISLTPTNGSLNNVQVDVRFSPTTAGATGNRFVQVTSPGLTRNVRVSGTGTSPATAGITANPNTINFGAATQSGSAGSQFFELSGTGLGSAPITLTPSNANIQVRNASAGTAFTSGALTVPSVNGVVQPTTIEVRLVSPLASGQFSGSISLTNPNVASQTVTVTAQSSGGVSDISITNPTNNSFTFATRPSTVSVSQSFLISGTNLLQPLVISPAGPNAGYFQVSSDNVNFSSTVSFSPDAQGNVTQRPVYVRFVPGSNALTINAIIRASSAPAPDRDVSVTGISEPTIRLSRALGFFGDAVVKNTASAPVTVRLETFLLTGPLQVRFPRDAEDPQRNPNAVPQFAFKLDAHTYSPTATYPGSTPPIANSPAFAPDYAYSDTLQNNSEGNRTVDLQVVYAPTRVGASAQELTFNNAALNGGADFLLNNGSGRAQGFAIATEPIAQANAVIVRPTGSTTATITYDFSAGNYGQNRLVIASSTYLQLPPSLFPRDKQNFNPGTTVGGVYQFGTGTAIEASTNTYVVFSGAATSFSVGNLNPNLDYYFFSFEFNDDQLLNAENYKVPNNQAQTPLPVELISLTAKLNNGRVLVDWATAQEKNNRGFEVQRSTDGENFTTLGFRAGKGNTTVAQRYSFEDGRPVVGTAYYRLKQIDLDGKVVYSTMAAVNNTGKGEVAVTVYPNPAVDKLNVHISNGDTDAAVVVTDLMGRTVLSGKLSSDGAFDVSNLKAGNYIVTVTSASGKTNHKIVKQ</sequence>
<feature type="signal peptide" evidence="1">
    <location>
        <begin position="1"/>
        <end position="33"/>
    </location>
</feature>
<dbReference type="Pfam" id="PF18962">
    <property type="entry name" value="Por_Secre_tail"/>
    <property type="match status" value="1"/>
</dbReference>
<gene>
    <name evidence="3" type="ORF">EJV47_17380</name>
</gene>
<keyword evidence="4" id="KW-1185">Reference proteome</keyword>
<dbReference type="Proteomes" id="UP000282184">
    <property type="component" value="Unassembled WGS sequence"/>
</dbReference>
<comment type="caution">
    <text evidence="3">The sequence shown here is derived from an EMBL/GenBank/DDBJ whole genome shotgun (WGS) entry which is preliminary data.</text>
</comment>
<accession>A0A431TZP8</accession>
<feature type="domain" description="Secretion system C-terminal sorting" evidence="2">
    <location>
        <begin position="891"/>
        <end position="960"/>
    </location>
</feature>
<reference evidence="3 4" key="1">
    <citation type="submission" date="2018-12" db="EMBL/GenBank/DDBJ databases">
        <title>Hymenobacter gummosus sp. nov., isolated from a spring.</title>
        <authorList>
            <person name="Nie L."/>
        </authorList>
    </citation>
    <scope>NUCLEOTIDE SEQUENCE [LARGE SCALE GENOMIC DNA]</scope>
    <source>
        <strain evidence="3 4">KCTC 52166</strain>
    </source>
</reference>
<dbReference type="OrthoDB" id="1443240at2"/>
<proteinExistence type="predicted"/>